<keyword evidence="2" id="KW-0812">Transmembrane</keyword>
<name>A0ABN2XQV8_9ACTN</name>
<feature type="compositionally biased region" description="Pro residues" evidence="1">
    <location>
        <begin position="1"/>
        <end position="12"/>
    </location>
</feature>
<evidence type="ECO:0000313" key="3">
    <source>
        <dbReference type="EMBL" id="GAA2115186.1"/>
    </source>
</evidence>
<feature type="region of interest" description="Disordered" evidence="1">
    <location>
        <begin position="1"/>
        <end position="87"/>
    </location>
</feature>
<proteinExistence type="predicted"/>
<dbReference type="EMBL" id="BAAAQQ010000002">
    <property type="protein sequence ID" value="GAA2115186.1"/>
    <property type="molecule type" value="Genomic_DNA"/>
</dbReference>
<evidence type="ECO:0000256" key="2">
    <source>
        <dbReference type="SAM" id="Phobius"/>
    </source>
</evidence>
<protein>
    <recommendedName>
        <fullName evidence="5">Septum formation-related domain-containing protein</fullName>
    </recommendedName>
</protein>
<reference evidence="3 4" key="1">
    <citation type="journal article" date="2019" name="Int. J. Syst. Evol. Microbiol.">
        <title>The Global Catalogue of Microorganisms (GCM) 10K type strain sequencing project: providing services to taxonomists for standard genome sequencing and annotation.</title>
        <authorList>
            <consortium name="The Broad Institute Genomics Platform"/>
            <consortium name="The Broad Institute Genome Sequencing Center for Infectious Disease"/>
            <person name="Wu L."/>
            <person name="Ma J."/>
        </authorList>
    </citation>
    <scope>NUCLEOTIDE SEQUENCE [LARGE SCALE GENOMIC DNA]</scope>
    <source>
        <strain evidence="3 4">JCM 16021</strain>
    </source>
</reference>
<gene>
    <name evidence="3" type="ORF">GCM10009843_04260</name>
</gene>
<dbReference type="Proteomes" id="UP001500575">
    <property type="component" value="Unassembled WGS sequence"/>
</dbReference>
<accession>A0ABN2XQV8</accession>
<feature type="transmembrane region" description="Helical" evidence="2">
    <location>
        <begin position="93"/>
        <end position="114"/>
    </location>
</feature>
<keyword evidence="4" id="KW-1185">Reference proteome</keyword>
<dbReference type="RefSeq" id="WP_344301952.1">
    <property type="nucleotide sequence ID" value="NZ_BAAAQQ010000002.1"/>
</dbReference>
<keyword evidence="2" id="KW-0472">Membrane</keyword>
<evidence type="ECO:0000313" key="4">
    <source>
        <dbReference type="Proteomes" id="UP001500575"/>
    </source>
</evidence>
<organism evidence="3 4">
    <name type="scientific">Nocardioides bigeumensis</name>
    <dbReference type="NCBI Taxonomy" id="433657"/>
    <lineage>
        <taxon>Bacteria</taxon>
        <taxon>Bacillati</taxon>
        <taxon>Actinomycetota</taxon>
        <taxon>Actinomycetes</taxon>
        <taxon>Propionibacteriales</taxon>
        <taxon>Nocardioidaceae</taxon>
        <taxon>Nocardioides</taxon>
    </lineage>
</organism>
<feature type="compositionally biased region" description="Low complexity" evidence="1">
    <location>
        <begin position="58"/>
        <end position="69"/>
    </location>
</feature>
<keyword evidence="2" id="KW-1133">Transmembrane helix</keyword>
<comment type="caution">
    <text evidence="3">The sequence shown here is derived from an EMBL/GenBank/DDBJ whole genome shotgun (WGS) entry which is preliminary data.</text>
</comment>
<evidence type="ECO:0000256" key="1">
    <source>
        <dbReference type="SAM" id="MobiDB-lite"/>
    </source>
</evidence>
<sequence length="231" mass="23631">MTEQPPGGPPPYGGGQPPRYPHPDHEPTGYDLPPGYEPPGYEPSGYDPPGYAPPGQDPASQNAASQNPAAAPPPGFTMADQQPTPGLPAQSQAGLWFVLTLVLIGLVAGGVLWLRGQTAVDDLRVGDCLSSDDLRAGSESIAAVDVVDCNDPHDAEVVAGLVVDDAMVKDGYTGTVGAQECAKVAPELAAKTLELRPLAPARELAAGDKVPCIVRNADGAPLTGTLVSPTS</sequence>
<evidence type="ECO:0008006" key="5">
    <source>
        <dbReference type="Google" id="ProtNLM"/>
    </source>
</evidence>